<name>A0A8H3B8F9_9AGAM</name>
<evidence type="ECO:0000313" key="1">
    <source>
        <dbReference type="EMBL" id="CAE6450736.1"/>
    </source>
</evidence>
<organism evidence="1 2">
    <name type="scientific">Rhizoctonia solani</name>
    <dbReference type="NCBI Taxonomy" id="456999"/>
    <lineage>
        <taxon>Eukaryota</taxon>
        <taxon>Fungi</taxon>
        <taxon>Dikarya</taxon>
        <taxon>Basidiomycota</taxon>
        <taxon>Agaricomycotina</taxon>
        <taxon>Agaricomycetes</taxon>
        <taxon>Cantharellales</taxon>
        <taxon>Ceratobasidiaceae</taxon>
        <taxon>Rhizoctonia</taxon>
    </lineage>
</organism>
<proteinExistence type="predicted"/>
<sequence length="331" mass="38087">MTEVGDQTEWKHANRLRERGPTRMAEFLRGGWKADENRFWELGPGVEAERLPRYDHKLSTQLAQYPFTVQMAVYRNEYPSSIFPVKHTHTPPAVPEHISIALEPVSGAPWDEELESAHGVVRAMENLANSPSFDSTLSVKLSQHLFNIQFARYIWTQTRDNSLRGRRTLNIRLRQTRMNHRMSLPVLPLTRRASKDHKIKLRPNQPFPKRPTGRIILMLASNLKRQIDCLLEANRNLGANQSSYKPINKKGQLPRMYNLPAIASLNSADFRGSIEAQKVAGYLRFYDISTELIEENTSDLKPDQEANARNLLAYYLYYCPTASHAAYQLEE</sequence>
<dbReference type="AlphaFoldDB" id="A0A8H3B8F9"/>
<reference evidence="1" key="1">
    <citation type="submission" date="2021-01" db="EMBL/GenBank/DDBJ databases">
        <authorList>
            <person name="Kaushik A."/>
        </authorList>
    </citation>
    <scope>NUCLEOTIDE SEQUENCE</scope>
    <source>
        <strain evidence="1">AG6-10EEA</strain>
    </source>
</reference>
<comment type="caution">
    <text evidence="1">The sequence shown here is derived from an EMBL/GenBank/DDBJ whole genome shotgun (WGS) entry which is preliminary data.</text>
</comment>
<evidence type="ECO:0000313" key="2">
    <source>
        <dbReference type="Proteomes" id="UP000663853"/>
    </source>
</evidence>
<dbReference type="Proteomes" id="UP000663853">
    <property type="component" value="Unassembled WGS sequence"/>
</dbReference>
<protein>
    <submittedName>
        <fullName evidence="1">Uncharacterized protein</fullName>
    </submittedName>
</protein>
<gene>
    <name evidence="1" type="ORF">RDB_LOCUS49512</name>
</gene>
<accession>A0A8H3B8F9</accession>
<dbReference type="EMBL" id="CAJMXA010001082">
    <property type="protein sequence ID" value="CAE6450736.1"/>
    <property type="molecule type" value="Genomic_DNA"/>
</dbReference>